<keyword evidence="4" id="KW-1185">Reference proteome</keyword>
<dbReference type="AlphaFoldDB" id="A0A1T4TH31"/>
<protein>
    <submittedName>
        <fullName evidence="3">Methyl-accepting chemotaxis protein</fullName>
    </submittedName>
</protein>
<dbReference type="CDD" id="cd12913">
    <property type="entry name" value="PDC1_MCP_like"/>
    <property type="match status" value="1"/>
</dbReference>
<keyword evidence="1" id="KW-0472">Membrane</keyword>
<dbReference type="EMBL" id="FUXL01000033">
    <property type="protein sequence ID" value="SKA39539.1"/>
    <property type="molecule type" value="Genomic_DNA"/>
</dbReference>
<feature type="domain" description="HAMP" evidence="2">
    <location>
        <begin position="377"/>
        <end position="430"/>
    </location>
</feature>
<keyword evidence="1" id="KW-0812">Transmembrane</keyword>
<dbReference type="Gene3D" id="3.30.450.20">
    <property type="entry name" value="PAS domain"/>
    <property type="match status" value="1"/>
</dbReference>
<accession>A0A1T4TH31</accession>
<organism evidence="3 4">
    <name type="scientific">Consotaella salsifontis</name>
    <dbReference type="NCBI Taxonomy" id="1365950"/>
    <lineage>
        <taxon>Bacteria</taxon>
        <taxon>Pseudomonadati</taxon>
        <taxon>Pseudomonadota</taxon>
        <taxon>Alphaproteobacteria</taxon>
        <taxon>Hyphomicrobiales</taxon>
        <taxon>Aurantimonadaceae</taxon>
        <taxon>Consotaella</taxon>
    </lineage>
</organism>
<dbReference type="InterPro" id="IPR003660">
    <property type="entry name" value="HAMP_dom"/>
</dbReference>
<dbReference type="RefSeq" id="WP_131829996.1">
    <property type="nucleotide sequence ID" value="NZ_FUXL01000033.1"/>
</dbReference>
<evidence type="ECO:0000313" key="3">
    <source>
        <dbReference type="EMBL" id="SKA39539.1"/>
    </source>
</evidence>
<name>A0A1T4TH31_9HYPH</name>
<dbReference type="CDD" id="cd06225">
    <property type="entry name" value="HAMP"/>
    <property type="match status" value="1"/>
</dbReference>
<reference evidence="3 4" key="1">
    <citation type="submission" date="2017-02" db="EMBL/GenBank/DDBJ databases">
        <authorList>
            <person name="Peterson S.W."/>
        </authorList>
    </citation>
    <scope>NUCLEOTIDE SEQUENCE [LARGE SCALE GENOMIC DNA]</scope>
    <source>
        <strain evidence="3 4">USBA 369</strain>
    </source>
</reference>
<feature type="non-terminal residue" evidence="3">
    <location>
        <position position="450"/>
    </location>
</feature>
<proteinExistence type="predicted"/>
<dbReference type="GO" id="GO:0007165">
    <property type="term" value="P:signal transduction"/>
    <property type="evidence" value="ECO:0007669"/>
    <property type="project" value="InterPro"/>
</dbReference>
<evidence type="ECO:0000256" key="1">
    <source>
        <dbReference type="SAM" id="Phobius"/>
    </source>
</evidence>
<gene>
    <name evidence="3" type="ORF">SAMN05428963_1331</name>
</gene>
<evidence type="ECO:0000313" key="4">
    <source>
        <dbReference type="Proteomes" id="UP000190135"/>
    </source>
</evidence>
<dbReference type="PROSITE" id="PS50885">
    <property type="entry name" value="HAMP"/>
    <property type="match status" value="1"/>
</dbReference>
<dbReference type="SUPFAM" id="SSF158472">
    <property type="entry name" value="HAMP domain-like"/>
    <property type="match status" value="1"/>
</dbReference>
<dbReference type="Gene3D" id="6.10.340.10">
    <property type="match status" value="1"/>
</dbReference>
<sequence>MTFKSIQMKIAVFSVTCILGATAGLVGYSLYASGNSRTYVANSVSTLIERQTSESLQRLANTQAERIAATINQAFDAARNMARSFEVAAAGGPDSTPPAERRSQFNRILLNVLKDNPGFNGTYSAWEPDAIDGNDAAFRNRADAGSDATGRFLPYWTRDASGKIALQPLVEYDSQDLHPNGVMKGGWYIGPQTGKGESILSPLPYIVQGKNVYLATMSVPIMIDGKFRGVVGADYNLDFVQQLAQKVDGSIFSSQADVTIVSGQGLTVASSEHPEAIGGPFEKVDPALSRLRAGIESGKEQLDSTDESIAVSAPINFGRTDLTWSIVIKVPRAIALADAAKLDADLSDRNATDSMVQIAVAAVIGLAGAILMWLVARSIASPIIQMTQAMRLLAQRKFETQVPGVGRSDEIGAMAEAVQVFKDNGIKAKQLEAEAEETRRRQEVERERLA</sequence>
<dbReference type="OrthoDB" id="7293398at2"/>
<keyword evidence="1" id="KW-1133">Transmembrane helix</keyword>
<dbReference type="STRING" id="1365950.SAMN05428963_1331"/>
<dbReference type="Pfam" id="PF00672">
    <property type="entry name" value="HAMP"/>
    <property type="match status" value="1"/>
</dbReference>
<dbReference type="GO" id="GO:0016020">
    <property type="term" value="C:membrane"/>
    <property type="evidence" value="ECO:0007669"/>
    <property type="project" value="InterPro"/>
</dbReference>
<dbReference type="Proteomes" id="UP000190135">
    <property type="component" value="Unassembled WGS sequence"/>
</dbReference>
<dbReference type="SMART" id="SM00304">
    <property type="entry name" value="HAMP"/>
    <property type="match status" value="1"/>
</dbReference>
<dbReference type="Pfam" id="PF22673">
    <property type="entry name" value="MCP-like_PDC_1"/>
    <property type="match status" value="1"/>
</dbReference>
<feature type="transmembrane region" description="Helical" evidence="1">
    <location>
        <begin position="355"/>
        <end position="376"/>
    </location>
</feature>
<evidence type="ECO:0000259" key="2">
    <source>
        <dbReference type="PROSITE" id="PS50885"/>
    </source>
</evidence>